<dbReference type="Pfam" id="PF03652">
    <property type="entry name" value="RuvX"/>
    <property type="match status" value="1"/>
</dbReference>
<dbReference type="EC" id="3.1.-.-" evidence="5"/>
<dbReference type="InterPro" id="IPR005227">
    <property type="entry name" value="YqgF"/>
</dbReference>
<proteinExistence type="inferred from homology"/>
<dbReference type="SUPFAM" id="SSF53098">
    <property type="entry name" value="Ribonuclease H-like"/>
    <property type="match status" value="1"/>
</dbReference>
<keyword evidence="8" id="KW-1185">Reference proteome</keyword>
<dbReference type="PANTHER" id="PTHR33317">
    <property type="entry name" value="POLYNUCLEOTIDYL TRANSFERASE, RIBONUCLEASE H-LIKE SUPERFAMILY PROTEIN"/>
    <property type="match status" value="1"/>
</dbReference>
<dbReference type="PANTHER" id="PTHR33317:SF4">
    <property type="entry name" value="POLYNUCLEOTIDYL TRANSFERASE, RIBONUCLEASE H-LIKE SUPERFAMILY PROTEIN"/>
    <property type="match status" value="1"/>
</dbReference>
<evidence type="ECO:0000256" key="2">
    <source>
        <dbReference type="ARBA" id="ARBA00022517"/>
    </source>
</evidence>
<feature type="domain" description="YqgF/RNase H-like" evidence="6">
    <location>
        <begin position="2"/>
        <end position="102"/>
    </location>
</feature>
<evidence type="ECO:0000256" key="3">
    <source>
        <dbReference type="ARBA" id="ARBA00022722"/>
    </source>
</evidence>
<dbReference type="OrthoDB" id="9796140at2"/>
<organism evidence="7 8">
    <name type="scientific">Allopseudospirillum japonicum</name>
    <dbReference type="NCBI Taxonomy" id="64971"/>
    <lineage>
        <taxon>Bacteria</taxon>
        <taxon>Pseudomonadati</taxon>
        <taxon>Pseudomonadota</taxon>
        <taxon>Gammaproteobacteria</taxon>
        <taxon>Oceanospirillales</taxon>
        <taxon>Oceanospirillaceae</taxon>
        <taxon>Allopseudospirillum</taxon>
    </lineage>
</organism>
<gene>
    <name evidence="7" type="ORF">SAMN05421831_11136</name>
</gene>
<keyword evidence="1 5" id="KW-0963">Cytoplasm</keyword>
<dbReference type="InterPro" id="IPR012337">
    <property type="entry name" value="RNaseH-like_sf"/>
</dbReference>
<evidence type="ECO:0000256" key="4">
    <source>
        <dbReference type="ARBA" id="ARBA00022801"/>
    </source>
</evidence>
<dbReference type="GO" id="GO:0016788">
    <property type="term" value="F:hydrolase activity, acting on ester bonds"/>
    <property type="evidence" value="ECO:0007669"/>
    <property type="project" value="UniProtKB-UniRule"/>
</dbReference>
<dbReference type="RefSeq" id="WP_093311378.1">
    <property type="nucleotide sequence ID" value="NZ_FNYH01000011.1"/>
</dbReference>
<evidence type="ECO:0000256" key="5">
    <source>
        <dbReference type="HAMAP-Rule" id="MF_00651"/>
    </source>
</evidence>
<dbReference type="InterPro" id="IPR037027">
    <property type="entry name" value="YqgF/RNaseH-like_dom_sf"/>
</dbReference>
<dbReference type="GO" id="GO:0005829">
    <property type="term" value="C:cytosol"/>
    <property type="evidence" value="ECO:0007669"/>
    <property type="project" value="TreeGrafter"/>
</dbReference>
<accession>A0A1H6TRJ2</accession>
<comment type="similarity">
    <text evidence="5">Belongs to the YqgF HJR family.</text>
</comment>
<sequence length="138" mass="15811">MQRVMAFDFGTQRIGIAVANTDFAHPTPLGTIKARDGIPDWQALEMHLQEWTPDLFLVGIPLHMDGRESEMSHRARKFGKRLFGRYGKPFIEVDERRTTQEAKVMAKAQGHKARRYDKDPVDALAAALILEKWLQHTN</sequence>
<keyword evidence="2 5" id="KW-0690">Ribosome biogenesis</keyword>
<dbReference type="Proteomes" id="UP000242999">
    <property type="component" value="Unassembled WGS sequence"/>
</dbReference>
<reference evidence="8" key="1">
    <citation type="submission" date="2016-10" db="EMBL/GenBank/DDBJ databases">
        <authorList>
            <person name="Varghese N."/>
            <person name="Submissions S."/>
        </authorList>
    </citation>
    <scope>NUCLEOTIDE SEQUENCE [LARGE SCALE GENOMIC DNA]</scope>
    <source>
        <strain evidence="8">DSM 7165</strain>
    </source>
</reference>
<dbReference type="CDD" id="cd16964">
    <property type="entry name" value="YqgF"/>
    <property type="match status" value="1"/>
</dbReference>
<dbReference type="SMART" id="SM00732">
    <property type="entry name" value="YqgFc"/>
    <property type="match status" value="1"/>
</dbReference>
<dbReference type="AlphaFoldDB" id="A0A1H6TRJ2"/>
<name>A0A1H6TRJ2_9GAMM</name>
<keyword evidence="4 5" id="KW-0378">Hydrolase</keyword>
<comment type="subcellular location">
    <subcellularLocation>
        <location evidence="5">Cytoplasm</location>
    </subcellularLocation>
</comment>
<dbReference type="EMBL" id="FNYH01000011">
    <property type="protein sequence ID" value="SEI81886.1"/>
    <property type="molecule type" value="Genomic_DNA"/>
</dbReference>
<dbReference type="GO" id="GO:0000967">
    <property type="term" value="P:rRNA 5'-end processing"/>
    <property type="evidence" value="ECO:0007669"/>
    <property type="project" value="UniProtKB-UniRule"/>
</dbReference>
<dbReference type="STRING" id="64971.SAMN05421831_11136"/>
<keyword evidence="3 5" id="KW-0540">Nuclease</keyword>
<dbReference type="GO" id="GO:0004518">
    <property type="term" value="F:nuclease activity"/>
    <property type="evidence" value="ECO:0007669"/>
    <property type="project" value="UniProtKB-KW"/>
</dbReference>
<dbReference type="NCBIfam" id="TIGR00250">
    <property type="entry name" value="RNAse_H_YqgF"/>
    <property type="match status" value="1"/>
</dbReference>
<dbReference type="HAMAP" id="MF_00651">
    <property type="entry name" value="Nuclease_YqgF"/>
    <property type="match status" value="1"/>
</dbReference>
<dbReference type="InterPro" id="IPR006641">
    <property type="entry name" value="YqgF/RNaseH-like_dom"/>
</dbReference>
<evidence type="ECO:0000256" key="1">
    <source>
        <dbReference type="ARBA" id="ARBA00022490"/>
    </source>
</evidence>
<dbReference type="Gene3D" id="3.30.420.140">
    <property type="entry name" value="YqgF/RNase H-like domain"/>
    <property type="match status" value="1"/>
</dbReference>
<comment type="function">
    <text evidence="5">Could be a nuclease involved in processing of the 5'-end of pre-16S rRNA.</text>
</comment>
<evidence type="ECO:0000313" key="8">
    <source>
        <dbReference type="Proteomes" id="UP000242999"/>
    </source>
</evidence>
<evidence type="ECO:0000259" key="6">
    <source>
        <dbReference type="SMART" id="SM00732"/>
    </source>
</evidence>
<protein>
    <recommendedName>
        <fullName evidence="5">Putative pre-16S rRNA nuclease</fullName>
        <ecNumber evidence="5">3.1.-.-</ecNumber>
    </recommendedName>
</protein>
<evidence type="ECO:0000313" key="7">
    <source>
        <dbReference type="EMBL" id="SEI81886.1"/>
    </source>
</evidence>